<dbReference type="EMBL" id="BARV01045703">
    <property type="protein sequence ID" value="GAI70952.1"/>
    <property type="molecule type" value="Genomic_DNA"/>
</dbReference>
<name>X1QR03_9ZZZZ</name>
<comment type="caution">
    <text evidence="1">The sequence shown here is derived from an EMBL/GenBank/DDBJ whole genome shotgun (WGS) entry which is preliminary data.</text>
</comment>
<sequence>VLLSRDYKWESPDPSALRESDLSDDCIEGRFGLYW</sequence>
<organism evidence="1">
    <name type="scientific">marine sediment metagenome</name>
    <dbReference type="NCBI Taxonomy" id="412755"/>
    <lineage>
        <taxon>unclassified sequences</taxon>
        <taxon>metagenomes</taxon>
        <taxon>ecological metagenomes</taxon>
    </lineage>
</organism>
<reference evidence="1" key="1">
    <citation type="journal article" date="2014" name="Front. Microbiol.">
        <title>High frequency of phylogenetically diverse reductive dehalogenase-homologous genes in deep subseafloor sedimentary metagenomes.</title>
        <authorList>
            <person name="Kawai M."/>
            <person name="Futagami T."/>
            <person name="Toyoda A."/>
            <person name="Takaki Y."/>
            <person name="Nishi S."/>
            <person name="Hori S."/>
            <person name="Arai W."/>
            <person name="Tsubouchi T."/>
            <person name="Morono Y."/>
            <person name="Uchiyama I."/>
            <person name="Ito T."/>
            <person name="Fujiyama A."/>
            <person name="Inagaki F."/>
            <person name="Takami H."/>
        </authorList>
    </citation>
    <scope>NUCLEOTIDE SEQUENCE</scope>
    <source>
        <strain evidence="1">Expedition CK06-06</strain>
    </source>
</reference>
<proteinExistence type="predicted"/>
<protein>
    <submittedName>
        <fullName evidence="1">Uncharacterized protein</fullName>
    </submittedName>
</protein>
<accession>X1QR03</accession>
<gene>
    <name evidence="1" type="ORF">S06H3_66756</name>
</gene>
<evidence type="ECO:0000313" key="1">
    <source>
        <dbReference type="EMBL" id="GAI70952.1"/>
    </source>
</evidence>
<dbReference type="AlphaFoldDB" id="X1QR03"/>
<feature type="non-terminal residue" evidence="1">
    <location>
        <position position="1"/>
    </location>
</feature>